<feature type="compositionally biased region" description="Basic residues" evidence="1">
    <location>
        <begin position="62"/>
        <end position="93"/>
    </location>
</feature>
<organism evidence="2 3">
    <name type="scientific">Haemonchus placei</name>
    <name type="common">Barber's pole worm</name>
    <dbReference type="NCBI Taxonomy" id="6290"/>
    <lineage>
        <taxon>Eukaryota</taxon>
        <taxon>Metazoa</taxon>
        <taxon>Ecdysozoa</taxon>
        <taxon>Nematoda</taxon>
        <taxon>Chromadorea</taxon>
        <taxon>Rhabditida</taxon>
        <taxon>Rhabditina</taxon>
        <taxon>Rhabditomorpha</taxon>
        <taxon>Strongyloidea</taxon>
        <taxon>Trichostrongylidae</taxon>
        <taxon>Haemonchus</taxon>
    </lineage>
</organism>
<accession>A0A3P7TBS9</accession>
<evidence type="ECO:0000313" key="2">
    <source>
        <dbReference type="EMBL" id="VDO06387.1"/>
    </source>
</evidence>
<dbReference type="AlphaFoldDB" id="A0A3P7TBS9"/>
<reference evidence="2 3" key="1">
    <citation type="submission" date="2018-11" db="EMBL/GenBank/DDBJ databases">
        <authorList>
            <consortium name="Pathogen Informatics"/>
        </authorList>
    </citation>
    <scope>NUCLEOTIDE SEQUENCE [LARGE SCALE GENOMIC DNA]</scope>
    <source>
        <strain evidence="2 3">MHpl1</strain>
    </source>
</reference>
<protein>
    <submittedName>
        <fullName evidence="2">Uncharacterized protein</fullName>
    </submittedName>
</protein>
<name>A0A3P7TBS9_HAEPC</name>
<dbReference type="Proteomes" id="UP000268014">
    <property type="component" value="Unassembled WGS sequence"/>
</dbReference>
<evidence type="ECO:0000256" key="1">
    <source>
        <dbReference type="SAM" id="MobiDB-lite"/>
    </source>
</evidence>
<proteinExistence type="predicted"/>
<evidence type="ECO:0000313" key="3">
    <source>
        <dbReference type="Proteomes" id="UP000268014"/>
    </source>
</evidence>
<keyword evidence="3" id="KW-1185">Reference proteome</keyword>
<sequence length="93" mass="11118">MNNLQKFNYPISALRERRNFLLEKNMCLNWCRSCQGKKHNHVSCPQRVEVSTKHQGTSSAIKKVHRHGSCRRRSTRQRAKKHTHRQKSHKRTE</sequence>
<feature type="region of interest" description="Disordered" evidence="1">
    <location>
        <begin position="53"/>
        <end position="93"/>
    </location>
</feature>
<dbReference type="EMBL" id="UZAF01000738">
    <property type="protein sequence ID" value="VDO06387.1"/>
    <property type="molecule type" value="Genomic_DNA"/>
</dbReference>
<gene>
    <name evidence="2" type="ORF">HPLM_LOCUS788</name>
</gene>